<reference evidence="1" key="1">
    <citation type="submission" date="2021-06" db="EMBL/GenBank/DDBJ databases">
        <authorList>
            <person name="Kallberg Y."/>
            <person name="Tangrot J."/>
            <person name="Rosling A."/>
        </authorList>
    </citation>
    <scope>NUCLEOTIDE SEQUENCE</scope>
    <source>
        <strain evidence="1">FL966</strain>
    </source>
</reference>
<dbReference type="AlphaFoldDB" id="A0A9N9KK28"/>
<gene>
    <name evidence="1" type="ORF">CPELLU_LOCUS21851</name>
</gene>
<dbReference type="EMBL" id="CAJVQA010087003">
    <property type="protein sequence ID" value="CAG8839384.1"/>
    <property type="molecule type" value="Genomic_DNA"/>
</dbReference>
<evidence type="ECO:0000313" key="2">
    <source>
        <dbReference type="Proteomes" id="UP000789759"/>
    </source>
</evidence>
<protein>
    <submittedName>
        <fullName evidence="1">13120_t:CDS:1</fullName>
    </submittedName>
</protein>
<evidence type="ECO:0000313" key="1">
    <source>
        <dbReference type="EMBL" id="CAG8839384.1"/>
    </source>
</evidence>
<proteinExistence type="predicted"/>
<keyword evidence="2" id="KW-1185">Reference proteome</keyword>
<comment type="caution">
    <text evidence="1">The sequence shown here is derived from an EMBL/GenBank/DDBJ whole genome shotgun (WGS) entry which is preliminary data.</text>
</comment>
<accession>A0A9N9KK28</accession>
<dbReference type="Proteomes" id="UP000789759">
    <property type="component" value="Unassembled WGS sequence"/>
</dbReference>
<feature type="non-terminal residue" evidence="1">
    <location>
        <position position="1"/>
    </location>
</feature>
<name>A0A9N9KK28_9GLOM</name>
<organism evidence="1 2">
    <name type="scientific">Cetraspora pellucida</name>
    <dbReference type="NCBI Taxonomy" id="1433469"/>
    <lineage>
        <taxon>Eukaryota</taxon>
        <taxon>Fungi</taxon>
        <taxon>Fungi incertae sedis</taxon>
        <taxon>Mucoromycota</taxon>
        <taxon>Glomeromycotina</taxon>
        <taxon>Glomeromycetes</taxon>
        <taxon>Diversisporales</taxon>
        <taxon>Gigasporaceae</taxon>
        <taxon>Cetraspora</taxon>
    </lineage>
</organism>
<sequence length="104" mass="11360">IYSTLVEPAGGIDSINSIRGTPPTLVRVELTPVGLVSDCKPSGSSLVFGNFLTRETVPRLPAGGAQQLRELYRVLMAFESEQYAREAELETNMIQPSWPSQVSH</sequence>
<feature type="non-terminal residue" evidence="1">
    <location>
        <position position="104"/>
    </location>
</feature>